<dbReference type="GO" id="GO:0015648">
    <property type="term" value="F:lipid-linked peptidoglycan transporter activity"/>
    <property type="evidence" value="ECO:0007669"/>
    <property type="project" value="TreeGrafter"/>
</dbReference>
<evidence type="ECO:0000256" key="4">
    <source>
        <dbReference type="ARBA" id="ARBA00022989"/>
    </source>
</evidence>
<evidence type="ECO:0000313" key="7">
    <source>
        <dbReference type="EMBL" id="SMC45796.1"/>
    </source>
</evidence>
<dbReference type="EMBL" id="FWXO01000001">
    <property type="protein sequence ID" value="SMC45796.1"/>
    <property type="molecule type" value="Genomic_DNA"/>
</dbReference>
<keyword evidence="8" id="KW-1185">Reference proteome</keyword>
<evidence type="ECO:0000313" key="8">
    <source>
        <dbReference type="Proteomes" id="UP000192360"/>
    </source>
</evidence>
<organism evidence="7 8">
    <name type="scientific">Cellulophaga tyrosinoxydans</name>
    <dbReference type="NCBI Taxonomy" id="504486"/>
    <lineage>
        <taxon>Bacteria</taxon>
        <taxon>Pseudomonadati</taxon>
        <taxon>Bacteroidota</taxon>
        <taxon>Flavobacteriia</taxon>
        <taxon>Flavobacteriales</taxon>
        <taxon>Flavobacteriaceae</taxon>
        <taxon>Cellulophaga</taxon>
    </lineage>
</organism>
<feature type="transmembrane region" description="Helical" evidence="6">
    <location>
        <begin position="331"/>
        <end position="352"/>
    </location>
</feature>
<reference evidence="7 8" key="1">
    <citation type="submission" date="2017-04" db="EMBL/GenBank/DDBJ databases">
        <authorList>
            <person name="Afonso C.L."/>
            <person name="Miller P.J."/>
            <person name="Scott M.A."/>
            <person name="Spackman E."/>
            <person name="Goraichik I."/>
            <person name="Dimitrov K.M."/>
            <person name="Suarez D.L."/>
            <person name="Swayne D.E."/>
        </authorList>
    </citation>
    <scope>NUCLEOTIDE SEQUENCE [LARGE SCALE GENOMIC DNA]</scope>
    <source>
        <strain evidence="7 8">DSM 21164</strain>
    </source>
</reference>
<dbReference type="PANTHER" id="PTHR30474">
    <property type="entry name" value="CELL CYCLE PROTEIN"/>
    <property type="match status" value="1"/>
</dbReference>
<gene>
    <name evidence="7" type="ORF">SAMN05660703_1345</name>
</gene>
<dbReference type="RefSeq" id="WP_084060600.1">
    <property type="nucleotide sequence ID" value="NZ_FWXO01000001.1"/>
</dbReference>
<keyword evidence="5 6" id="KW-0472">Membrane</keyword>
<evidence type="ECO:0000256" key="3">
    <source>
        <dbReference type="ARBA" id="ARBA00022960"/>
    </source>
</evidence>
<dbReference type="Proteomes" id="UP000192360">
    <property type="component" value="Unassembled WGS sequence"/>
</dbReference>
<dbReference type="STRING" id="504486.SAMN05660703_1345"/>
<evidence type="ECO:0000256" key="5">
    <source>
        <dbReference type="ARBA" id="ARBA00023136"/>
    </source>
</evidence>
<dbReference type="OrthoDB" id="9768187at2"/>
<keyword evidence="3" id="KW-0133">Cell shape</keyword>
<dbReference type="AlphaFoldDB" id="A0A1W1ZBT1"/>
<evidence type="ECO:0000256" key="2">
    <source>
        <dbReference type="ARBA" id="ARBA00022692"/>
    </source>
</evidence>
<evidence type="ECO:0000256" key="1">
    <source>
        <dbReference type="ARBA" id="ARBA00004141"/>
    </source>
</evidence>
<sequence length="427" mass="48238">MGGKGLLRRLDWLSIFIFICLVMIGWINIYSSTYSEGQKNIFDFSTIYGKQLIFIGINCILILVILALESNFFERFSSIIYTVSLVLLLGLFVFGTTIAGATSWYSLGFFNLQPSELTKVATALAIAKYLSDIQTDIKRNKDQLFAFLILLIPAILVIPQPDPGSALVYFSLVFVLFREGIPLFYLAIGLFTILVFVCTLMFGTIWIAIVLGLLIAMFLLLKKPSLRVPIIPIVGVFIITILFSLSVNFVFENVFEQRHRDRFSLWLSLEKDPEKLEEIRKTIGYNTYQSEKAIESGGFFGKGFLEGTRTKGDFVPEQHTDYIFTTVGEEWGFIGTTTVIILFTILLLRLVYLSERQKNAFNRMYGYGVISILLVHYFINIGMVIGVLPTIGIPLPFFSYGGSGLLGFTALLFIFLKMDSNRLKEGF</sequence>
<feature type="transmembrane region" description="Helical" evidence="6">
    <location>
        <begin position="143"/>
        <end position="159"/>
    </location>
</feature>
<feature type="transmembrane region" description="Helical" evidence="6">
    <location>
        <begin position="80"/>
        <end position="105"/>
    </location>
</feature>
<dbReference type="GO" id="GO:0008360">
    <property type="term" value="P:regulation of cell shape"/>
    <property type="evidence" value="ECO:0007669"/>
    <property type="project" value="UniProtKB-KW"/>
</dbReference>
<keyword evidence="4 6" id="KW-1133">Transmembrane helix</keyword>
<dbReference type="Pfam" id="PF01098">
    <property type="entry name" value="FTSW_RODA_SPOVE"/>
    <property type="match status" value="1"/>
</dbReference>
<comment type="subcellular location">
    <subcellularLocation>
        <location evidence="1">Membrane</location>
        <topology evidence="1">Multi-pass membrane protein</topology>
    </subcellularLocation>
</comment>
<feature type="transmembrane region" description="Helical" evidence="6">
    <location>
        <begin position="166"/>
        <end position="187"/>
    </location>
</feature>
<dbReference type="GO" id="GO:0005886">
    <property type="term" value="C:plasma membrane"/>
    <property type="evidence" value="ECO:0007669"/>
    <property type="project" value="TreeGrafter"/>
</dbReference>
<feature type="transmembrane region" description="Helical" evidence="6">
    <location>
        <begin position="12"/>
        <end position="31"/>
    </location>
</feature>
<dbReference type="PANTHER" id="PTHR30474:SF1">
    <property type="entry name" value="PEPTIDOGLYCAN GLYCOSYLTRANSFERASE MRDB"/>
    <property type="match status" value="1"/>
</dbReference>
<keyword evidence="2 6" id="KW-0812">Transmembrane</keyword>
<feature type="transmembrane region" description="Helical" evidence="6">
    <location>
        <begin position="228"/>
        <end position="251"/>
    </location>
</feature>
<feature type="transmembrane region" description="Helical" evidence="6">
    <location>
        <begin position="51"/>
        <end position="68"/>
    </location>
</feature>
<accession>A0A1W1ZBT1</accession>
<dbReference type="GO" id="GO:0032153">
    <property type="term" value="C:cell division site"/>
    <property type="evidence" value="ECO:0007669"/>
    <property type="project" value="TreeGrafter"/>
</dbReference>
<feature type="transmembrane region" description="Helical" evidence="6">
    <location>
        <begin position="397"/>
        <end position="416"/>
    </location>
</feature>
<proteinExistence type="predicted"/>
<name>A0A1W1ZBT1_9FLAO</name>
<protein>
    <submittedName>
        <fullName evidence="7">Rod shape determining protein RodA</fullName>
    </submittedName>
</protein>
<dbReference type="InterPro" id="IPR001182">
    <property type="entry name" value="FtsW/RodA"/>
</dbReference>
<feature type="transmembrane region" description="Helical" evidence="6">
    <location>
        <begin position="364"/>
        <end position="391"/>
    </location>
</feature>
<dbReference type="NCBIfam" id="NF037961">
    <property type="entry name" value="RodA_shape"/>
    <property type="match status" value="1"/>
</dbReference>
<evidence type="ECO:0000256" key="6">
    <source>
        <dbReference type="SAM" id="Phobius"/>
    </source>
</evidence>
<feature type="transmembrane region" description="Helical" evidence="6">
    <location>
        <begin position="193"/>
        <end position="221"/>
    </location>
</feature>
<dbReference type="GO" id="GO:0051301">
    <property type="term" value="P:cell division"/>
    <property type="evidence" value="ECO:0007669"/>
    <property type="project" value="InterPro"/>
</dbReference>